<dbReference type="AlphaFoldDB" id="A0A2H0N6Y3"/>
<dbReference type="Gene3D" id="3.10.28.10">
    <property type="entry name" value="Homing endonucleases"/>
    <property type="match status" value="1"/>
</dbReference>
<dbReference type="Pfam" id="PF14528">
    <property type="entry name" value="LAGLIDADG_3"/>
    <property type="match status" value="2"/>
</dbReference>
<dbReference type="InterPro" id="IPR004042">
    <property type="entry name" value="Intein_endonuc_central"/>
</dbReference>
<dbReference type="InterPro" id="IPR004860">
    <property type="entry name" value="LAGLIDADG_dom"/>
</dbReference>
<evidence type="ECO:0000313" key="3">
    <source>
        <dbReference type="Proteomes" id="UP000229893"/>
    </source>
</evidence>
<dbReference type="EMBL" id="PCWO01000049">
    <property type="protein sequence ID" value="PIR04637.1"/>
    <property type="molecule type" value="Genomic_DNA"/>
</dbReference>
<reference evidence="2 3" key="1">
    <citation type="submission" date="2017-09" db="EMBL/GenBank/DDBJ databases">
        <title>Depth-based differentiation of microbial function through sediment-hosted aquifers and enrichment of novel symbionts in the deep terrestrial subsurface.</title>
        <authorList>
            <person name="Probst A.J."/>
            <person name="Ladd B."/>
            <person name="Jarett J.K."/>
            <person name="Geller-Mcgrath D.E."/>
            <person name="Sieber C.M."/>
            <person name="Emerson J.B."/>
            <person name="Anantharaman K."/>
            <person name="Thomas B.C."/>
            <person name="Malmstrom R."/>
            <person name="Stieglmeier M."/>
            <person name="Klingl A."/>
            <person name="Woyke T."/>
            <person name="Ryan C.M."/>
            <person name="Banfield J.F."/>
        </authorList>
    </citation>
    <scope>NUCLEOTIDE SEQUENCE [LARGE SCALE GENOMIC DNA]</scope>
    <source>
        <strain evidence="2">CG11_big_fil_rev_8_21_14_0_20_35_14</strain>
    </source>
</reference>
<name>A0A2H0N6Y3_9BACT</name>
<evidence type="ECO:0000313" key="2">
    <source>
        <dbReference type="EMBL" id="PIR04637.1"/>
    </source>
</evidence>
<dbReference type="Proteomes" id="UP000229893">
    <property type="component" value="Unassembled WGS sequence"/>
</dbReference>
<sequence>MGIKFKSNEDFFKNWNPIMAYVLGFLFADGNIENSPYMRGKYIKAINTDKKIIEKIKKYLDSEHKIQSIKDVNSKIKTKYILRIGSHKMYNSLENIGMTPNKSLTMKFPNIPKNLQRYFILGYFDGDGCVYIDNYKKTKGRRLLIAFTSGSKFFLESLSNILNEKLSLKQNKVYNSHRSYQLRYSTHDSVKIFKLLYKKQTNDLYLKRKFDIFKKFFNLRPLWVDPEVLSVLKS</sequence>
<organism evidence="2 3">
    <name type="scientific">Candidatus Liptonbacteria bacterium CG11_big_fil_rev_8_21_14_0_20_35_14</name>
    <dbReference type="NCBI Taxonomy" id="1974634"/>
    <lineage>
        <taxon>Bacteria</taxon>
        <taxon>Candidatus Liptoniibacteriota</taxon>
    </lineage>
</organism>
<gene>
    <name evidence="2" type="ORF">COV57_03390</name>
</gene>
<protein>
    <recommendedName>
        <fullName evidence="1">DOD-type homing endonuclease domain-containing protein</fullName>
    </recommendedName>
</protein>
<dbReference type="PROSITE" id="PS50819">
    <property type="entry name" value="INTEIN_ENDONUCLEASE"/>
    <property type="match status" value="1"/>
</dbReference>
<comment type="caution">
    <text evidence="2">The sequence shown here is derived from an EMBL/GenBank/DDBJ whole genome shotgun (WGS) entry which is preliminary data.</text>
</comment>
<dbReference type="GO" id="GO:0004519">
    <property type="term" value="F:endonuclease activity"/>
    <property type="evidence" value="ECO:0007669"/>
    <property type="project" value="InterPro"/>
</dbReference>
<proteinExistence type="predicted"/>
<dbReference type="SUPFAM" id="SSF55608">
    <property type="entry name" value="Homing endonucleases"/>
    <property type="match status" value="2"/>
</dbReference>
<evidence type="ECO:0000259" key="1">
    <source>
        <dbReference type="PROSITE" id="PS50819"/>
    </source>
</evidence>
<accession>A0A2H0N6Y3</accession>
<dbReference type="InterPro" id="IPR027434">
    <property type="entry name" value="Homing_endonucl"/>
</dbReference>
<feature type="domain" description="DOD-type homing endonuclease" evidence="1">
    <location>
        <begin position="22"/>
        <end position="162"/>
    </location>
</feature>